<dbReference type="InterPro" id="IPR045851">
    <property type="entry name" value="AMP-bd_C_sf"/>
</dbReference>
<protein>
    <recommendedName>
        <fullName evidence="5 12">Flagellar M-ring protein</fullName>
    </recommendedName>
</protein>
<evidence type="ECO:0000256" key="13">
    <source>
        <dbReference type="SAM" id="MobiDB-lite"/>
    </source>
</evidence>
<dbReference type="AlphaFoldDB" id="A0A3E0X1E6"/>
<evidence type="ECO:0000256" key="14">
    <source>
        <dbReference type="SAM" id="Phobius"/>
    </source>
</evidence>
<comment type="function">
    <text evidence="1 12">The M ring may be actively involved in energy transduction.</text>
</comment>
<sequence length="548" mass="60610">MLQNVANKLGVEDLKLDPRWTLLGLAGLAIVLALLVVFYLWRDNVAFQPLYGAGESFPAAEVMQALDDQRIRYRVHPQSGQVMVREDQLGEARMSLATQGIQVSVPPGYELFDRDEPLGRSQFVQNVRLRRSIEGELARTVMALQGIEQARVHLAQEENNSFVVSNRNPPKASVMVQLRQGHRLAPEQVNAITNLIANSVPGLEPKDVSVVDQYGTLLSRGAAGWGGPTQNWGIVEEYQEKAVSNIEKVLAPIVGHGNYRISVAADIDFSQREETSQLFGEEGRLRNEILNNETVFGQLALGIPGSLANLPANQGAAAGNEENEGNNPSAVSEQAQRRLDYDQTISHVRYPSFELRRQSVSVVLNAQTGPEGGWTPELREELAATITSAVAFNEARGDVLTLNVFPFAPVEMPVQETIWWQDPDVHALVRLGLAGLLGLFLIMLAARAIRAARPTPLPAPEQIEEEEEQEPAAMPEALVQQNERKALANRQVFSELNPLAEIPLPDPSSGLELQIEHLRMLTENDPERVAEIIKHWIGRNERDRKPTV</sequence>
<dbReference type="PANTHER" id="PTHR30046:SF0">
    <property type="entry name" value="FLAGELLAR M-RING PROTEIN"/>
    <property type="match status" value="1"/>
</dbReference>
<dbReference type="Proteomes" id="UP000256763">
    <property type="component" value="Unassembled WGS sequence"/>
</dbReference>
<evidence type="ECO:0000256" key="8">
    <source>
        <dbReference type="ARBA" id="ARBA00022989"/>
    </source>
</evidence>
<comment type="subunit">
    <text evidence="11">The basal body constitutes a major portion of the flagellar organelle and consists of four rings (L,P,S, and M) mounted on a central rod. The M ring is integral to the inner membrane of the cell and may be connected to the flagellar rod via the S ring. The S (supramembrane ring) lies just distal to the M ring. The L and P rings lie in the outer membrane and the periplasmic space, respectively.</text>
</comment>
<evidence type="ECO:0000256" key="10">
    <source>
        <dbReference type="ARBA" id="ARBA00023143"/>
    </source>
</evidence>
<evidence type="ECO:0000259" key="16">
    <source>
        <dbReference type="Pfam" id="PF08345"/>
    </source>
</evidence>
<dbReference type="InterPro" id="IPR006182">
    <property type="entry name" value="FliF_N_dom"/>
</dbReference>
<proteinExistence type="inferred from homology"/>
<evidence type="ECO:0000256" key="1">
    <source>
        <dbReference type="ARBA" id="ARBA00003820"/>
    </source>
</evidence>
<dbReference type="PIRSF" id="PIRSF004862">
    <property type="entry name" value="FliF"/>
    <property type="match status" value="1"/>
</dbReference>
<evidence type="ECO:0000256" key="12">
    <source>
        <dbReference type="PIRNR" id="PIRNR004862"/>
    </source>
</evidence>
<dbReference type="Gene3D" id="3.30.300.30">
    <property type="match status" value="1"/>
</dbReference>
<keyword evidence="6" id="KW-1003">Cell membrane</keyword>
<keyword evidence="7 14" id="KW-0812">Transmembrane</keyword>
<evidence type="ECO:0000256" key="5">
    <source>
        <dbReference type="ARBA" id="ARBA00017949"/>
    </source>
</evidence>
<keyword evidence="8 14" id="KW-1133">Transmembrane helix</keyword>
<keyword evidence="17" id="KW-0282">Flagellum</keyword>
<gene>
    <name evidence="17" type="ORF">CAL65_05585</name>
</gene>
<dbReference type="GO" id="GO:0005886">
    <property type="term" value="C:plasma membrane"/>
    <property type="evidence" value="ECO:0007669"/>
    <property type="project" value="UniProtKB-SubCell"/>
</dbReference>
<comment type="caution">
    <text evidence="17">The sequence shown here is derived from an EMBL/GenBank/DDBJ whole genome shotgun (WGS) entry which is preliminary data.</text>
</comment>
<dbReference type="NCBIfam" id="TIGR00206">
    <property type="entry name" value="fliF"/>
    <property type="match status" value="1"/>
</dbReference>
<organism evidence="17 18">
    <name type="scientific">Alkalilimnicola ehrlichii</name>
    <dbReference type="NCBI Taxonomy" id="351052"/>
    <lineage>
        <taxon>Bacteria</taxon>
        <taxon>Pseudomonadati</taxon>
        <taxon>Pseudomonadota</taxon>
        <taxon>Gammaproteobacteria</taxon>
        <taxon>Chromatiales</taxon>
        <taxon>Ectothiorhodospiraceae</taxon>
        <taxon>Alkalilimnicola</taxon>
    </lineage>
</organism>
<dbReference type="OrthoDB" id="8554211at2"/>
<dbReference type="GO" id="GO:0003774">
    <property type="term" value="F:cytoskeletal motor activity"/>
    <property type="evidence" value="ECO:0007669"/>
    <property type="project" value="InterPro"/>
</dbReference>
<keyword evidence="17" id="KW-0966">Cell projection</keyword>
<evidence type="ECO:0000256" key="11">
    <source>
        <dbReference type="ARBA" id="ARBA00025936"/>
    </source>
</evidence>
<evidence type="ECO:0000259" key="15">
    <source>
        <dbReference type="Pfam" id="PF01514"/>
    </source>
</evidence>
<evidence type="ECO:0000256" key="2">
    <source>
        <dbReference type="ARBA" id="ARBA00004117"/>
    </source>
</evidence>
<feature type="region of interest" description="Disordered" evidence="13">
    <location>
        <begin position="313"/>
        <end position="333"/>
    </location>
</feature>
<dbReference type="Pfam" id="PF08345">
    <property type="entry name" value="YscJ_FliF_C"/>
    <property type="match status" value="1"/>
</dbReference>
<name>A0A3E0X1E6_9GAMM</name>
<evidence type="ECO:0000256" key="4">
    <source>
        <dbReference type="ARBA" id="ARBA00007971"/>
    </source>
</evidence>
<dbReference type="PANTHER" id="PTHR30046">
    <property type="entry name" value="FLAGELLAR M-RING PROTEIN"/>
    <property type="match status" value="1"/>
</dbReference>
<feature type="transmembrane region" description="Helical" evidence="14">
    <location>
        <begin position="427"/>
        <end position="446"/>
    </location>
</feature>
<dbReference type="GO" id="GO:0009431">
    <property type="term" value="C:bacterial-type flagellum basal body, MS ring"/>
    <property type="evidence" value="ECO:0007669"/>
    <property type="project" value="InterPro"/>
</dbReference>
<evidence type="ECO:0000313" key="17">
    <source>
        <dbReference type="EMBL" id="RFA38297.1"/>
    </source>
</evidence>
<keyword evidence="9 14" id="KW-0472">Membrane</keyword>
<comment type="subcellular location">
    <subcellularLocation>
        <location evidence="2 12">Bacterial flagellum basal body</location>
    </subcellularLocation>
    <subcellularLocation>
        <location evidence="3">Cell membrane</location>
        <topology evidence="3">Multi-pass membrane protein</topology>
    </subcellularLocation>
</comment>
<comment type="similarity">
    <text evidence="4 12">Belongs to the FliF family.</text>
</comment>
<dbReference type="PRINTS" id="PR01009">
    <property type="entry name" value="FLGMRINGFLIF"/>
</dbReference>
<dbReference type="InterPro" id="IPR043427">
    <property type="entry name" value="YscJ/FliF"/>
</dbReference>
<keyword evidence="17" id="KW-0969">Cilium</keyword>
<dbReference type="Pfam" id="PF01514">
    <property type="entry name" value="YscJ_FliF"/>
    <property type="match status" value="1"/>
</dbReference>
<dbReference type="RefSeq" id="WP_116301155.1">
    <property type="nucleotide sequence ID" value="NZ_NFZV01000003.1"/>
</dbReference>
<dbReference type="GO" id="GO:0071973">
    <property type="term" value="P:bacterial-type flagellum-dependent cell motility"/>
    <property type="evidence" value="ECO:0007669"/>
    <property type="project" value="InterPro"/>
</dbReference>
<reference evidence="18" key="1">
    <citation type="submission" date="2017-05" db="EMBL/GenBank/DDBJ databases">
        <authorList>
            <person name="Sharma S."/>
            <person name="Sidhu C."/>
            <person name="Pinnaka A.K."/>
        </authorList>
    </citation>
    <scope>NUCLEOTIDE SEQUENCE [LARGE SCALE GENOMIC DNA]</scope>
    <source>
        <strain evidence="18">AK93</strain>
    </source>
</reference>
<evidence type="ECO:0000256" key="9">
    <source>
        <dbReference type="ARBA" id="ARBA00023136"/>
    </source>
</evidence>
<evidence type="ECO:0000256" key="6">
    <source>
        <dbReference type="ARBA" id="ARBA00022475"/>
    </source>
</evidence>
<dbReference type="InterPro" id="IPR013556">
    <property type="entry name" value="Flag_M-ring_C"/>
</dbReference>
<keyword evidence="10 12" id="KW-0975">Bacterial flagellum</keyword>
<dbReference type="InterPro" id="IPR000067">
    <property type="entry name" value="FlgMring_FliF"/>
</dbReference>
<evidence type="ECO:0000256" key="3">
    <source>
        <dbReference type="ARBA" id="ARBA00004651"/>
    </source>
</evidence>
<feature type="domain" description="Flagellar M-ring N-terminal" evidence="15">
    <location>
        <begin position="47"/>
        <end position="219"/>
    </location>
</feature>
<accession>A0A3E0X1E6</accession>
<feature type="domain" description="Flagellar M-ring C-terminal" evidence="16">
    <location>
        <begin position="250"/>
        <end position="407"/>
    </location>
</feature>
<dbReference type="EMBL" id="NFZW01000004">
    <property type="protein sequence ID" value="RFA38297.1"/>
    <property type="molecule type" value="Genomic_DNA"/>
</dbReference>
<keyword evidence="18" id="KW-1185">Reference proteome</keyword>
<evidence type="ECO:0000256" key="7">
    <source>
        <dbReference type="ARBA" id="ARBA00022692"/>
    </source>
</evidence>
<feature type="transmembrane region" description="Helical" evidence="14">
    <location>
        <begin position="20"/>
        <end position="41"/>
    </location>
</feature>
<evidence type="ECO:0000313" key="18">
    <source>
        <dbReference type="Proteomes" id="UP000256763"/>
    </source>
</evidence>